<dbReference type="Proteomes" id="UP000237749">
    <property type="component" value="Unassembled WGS sequence"/>
</dbReference>
<name>A0A2S6HW71_9FIRM</name>
<evidence type="ECO:0000256" key="1">
    <source>
        <dbReference type="SAM" id="Phobius"/>
    </source>
</evidence>
<reference evidence="3 4" key="1">
    <citation type="submission" date="2018-02" db="EMBL/GenBank/DDBJ databases">
        <title>Genomic Encyclopedia of Archaeal and Bacterial Type Strains, Phase II (KMG-II): from individual species to whole genera.</title>
        <authorList>
            <person name="Goeker M."/>
        </authorList>
    </citation>
    <scope>NUCLEOTIDE SEQUENCE [LARGE SCALE GENOMIC DNA]</scope>
    <source>
        <strain evidence="3 4">DSM 3808</strain>
    </source>
</reference>
<organism evidence="3 4">
    <name type="scientific">Lacrimispora xylanisolvens</name>
    <dbReference type="NCBI Taxonomy" id="384636"/>
    <lineage>
        <taxon>Bacteria</taxon>
        <taxon>Bacillati</taxon>
        <taxon>Bacillota</taxon>
        <taxon>Clostridia</taxon>
        <taxon>Lachnospirales</taxon>
        <taxon>Lachnospiraceae</taxon>
        <taxon>Lacrimispora</taxon>
    </lineage>
</organism>
<dbReference type="SUPFAM" id="SSF55874">
    <property type="entry name" value="ATPase domain of HSP90 chaperone/DNA topoisomerase II/histidine kinase"/>
    <property type="match status" value="1"/>
</dbReference>
<feature type="transmembrane region" description="Helical" evidence="1">
    <location>
        <begin position="181"/>
        <end position="206"/>
    </location>
</feature>
<keyword evidence="1" id="KW-1133">Transmembrane helix</keyword>
<evidence type="ECO:0000313" key="4">
    <source>
        <dbReference type="Proteomes" id="UP000237749"/>
    </source>
</evidence>
<dbReference type="Pfam" id="PF14501">
    <property type="entry name" value="HATPase_c_5"/>
    <property type="match status" value="1"/>
</dbReference>
<dbReference type="CDD" id="cd16935">
    <property type="entry name" value="HATPase_AgrC-ComD-like"/>
    <property type="match status" value="1"/>
</dbReference>
<keyword evidence="1" id="KW-0472">Membrane</keyword>
<dbReference type="GO" id="GO:0042802">
    <property type="term" value="F:identical protein binding"/>
    <property type="evidence" value="ECO:0007669"/>
    <property type="project" value="TreeGrafter"/>
</dbReference>
<dbReference type="PANTHER" id="PTHR40448:SF1">
    <property type="entry name" value="TWO-COMPONENT SENSOR HISTIDINE KINASE"/>
    <property type="match status" value="1"/>
</dbReference>
<gene>
    <name evidence="3" type="ORF">BXY41_103328</name>
</gene>
<keyword evidence="4" id="KW-1185">Reference proteome</keyword>
<feature type="transmembrane region" description="Helical" evidence="1">
    <location>
        <begin position="151"/>
        <end position="169"/>
    </location>
</feature>
<evidence type="ECO:0000259" key="2">
    <source>
        <dbReference type="Pfam" id="PF14501"/>
    </source>
</evidence>
<evidence type="ECO:0000313" key="3">
    <source>
        <dbReference type="EMBL" id="PPK82113.1"/>
    </source>
</evidence>
<dbReference type="Gene3D" id="3.30.565.10">
    <property type="entry name" value="Histidine kinase-like ATPase, C-terminal domain"/>
    <property type="match status" value="1"/>
</dbReference>
<feature type="transmembrane region" description="Helical" evidence="1">
    <location>
        <begin position="113"/>
        <end position="130"/>
    </location>
</feature>
<dbReference type="InterPro" id="IPR032834">
    <property type="entry name" value="NatK-like_C"/>
</dbReference>
<sequence>MTYLIYSLTGSLCSYFSCVNLLPRKLNVYKKLTLFLYSFMTVYLFNRMFGQISTFLTYGGILIIAMIFSKFDFFASSCILFGYIYSVTFNYIIMWLTGYFLRMDMAELLARDNLTIMFSILYCIFCGVTTKMLGWFFHKKLGLSNYLTNRHLLKAIFTDLFILVFFYIFNFSYGEQLGYNYGVIALNGILFLLLFTITVFLMYSIYKATMGEQAYKHRMSQFENLRIYTDRLEMSYGTMRKFKHDYMNILITMSGFMEENDLQGLKEYYGEKIIPISHAFTESDTKLGTLSNIKDTALKSLLSSKFIYSMETGIKAEIELTEPITNLYMDSLDLSRIIGIFLDNAIEATGETDEKELHFCMFYKEDNLYIIIKNTALPPDYSLYELREQGISTKGENRGVGLYNVSMVLNHYDNVVWNTVYKEPYFTQELILMHYGNKEQV</sequence>
<dbReference type="InterPro" id="IPR036890">
    <property type="entry name" value="HATPase_C_sf"/>
</dbReference>
<comment type="caution">
    <text evidence="3">The sequence shown here is derived from an EMBL/GenBank/DDBJ whole genome shotgun (WGS) entry which is preliminary data.</text>
</comment>
<dbReference type="AlphaFoldDB" id="A0A2S6HW71"/>
<protein>
    <submittedName>
        <fullName evidence="3">Two-component system sensor histidine kinase AgrC</fullName>
    </submittedName>
</protein>
<keyword evidence="1" id="KW-0812">Transmembrane</keyword>
<dbReference type="GO" id="GO:0016301">
    <property type="term" value="F:kinase activity"/>
    <property type="evidence" value="ECO:0007669"/>
    <property type="project" value="UniProtKB-KW"/>
</dbReference>
<feature type="domain" description="Sensor histidine kinase NatK-like C-terminal" evidence="2">
    <location>
        <begin position="329"/>
        <end position="431"/>
    </location>
</feature>
<keyword evidence="3" id="KW-0808">Transferase</keyword>
<dbReference type="EMBL" id="PTJA01000003">
    <property type="protein sequence ID" value="PPK82113.1"/>
    <property type="molecule type" value="Genomic_DNA"/>
</dbReference>
<dbReference type="PANTHER" id="PTHR40448">
    <property type="entry name" value="TWO-COMPONENT SENSOR HISTIDINE KINASE"/>
    <property type="match status" value="1"/>
</dbReference>
<feature type="transmembrane region" description="Helical" evidence="1">
    <location>
        <begin position="80"/>
        <end position="101"/>
    </location>
</feature>
<keyword evidence="3" id="KW-0418">Kinase</keyword>
<proteinExistence type="predicted"/>
<accession>A0A2S6HW71</accession>